<name>A0A8J2PTQ8_9HEXA</name>
<accession>A0A8J2PTQ8</accession>
<sequence length="48" mass="5940">MVILNMCINWYLNNFLWVRKFGPRIEKCESSIRRQWAKWGRTLIRGRV</sequence>
<feature type="non-terminal residue" evidence="1">
    <location>
        <position position="1"/>
    </location>
</feature>
<protein>
    <submittedName>
        <fullName evidence="1">Uncharacterized protein</fullName>
    </submittedName>
</protein>
<reference evidence="1" key="1">
    <citation type="submission" date="2021-06" db="EMBL/GenBank/DDBJ databases">
        <authorList>
            <person name="Hodson N. C."/>
            <person name="Mongue J. A."/>
            <person name="Jaron S. K."/>
        </authorList>
    </citation>
    <scope>NUCLEOTIDE SEQUENCE</scope>
</reference>
<dbReference type="Proteomes" id="UP000708208">
    <property type="component" value="Unassembled WGS sequence"/>
</dbReference>
<feature type="non-terminal residue" evidence="1">
    <location>
        <position position="48"/>
    </location>
</feature>
<organism evidence="1 2">
    <name type="scientific">Allacma fusca</name>
    <dbReference type="NCBI Taxonomy" id="39272"/>
    <lineage>
        <taxon>Eukaryota</taxon>
        <taxon>Metazoa</taxon>
        <taxon>Ecdysozoa</taxon>
        <taxon>Arthropoda</taxon>
        <taxon>Hexapoda</taxon>
        <taxon>Collembola</taxon>
        <taxon>Symphypleona</taxon>
        <taxon>Sminthuridae</taxon>
        <taxon>Allacma</taxon>
    </lineage>
</organism>
<dbReference type="AlphaFoldDB" id="A0A8J2PTQ8"/>
<proteinExistence type="predicted"/>
<keyword evidence="2" id="KW-1185">Reference proteome</keyword>
<evidence type="ECO:0000313" key="1">
    <source>
        <dbReference type="EMBL" id="CAG7827561.1"/>
    </source>
</evidence>
<dbReference type="EMBL" id="CAJVCH010544002">
    <property type="protein sequence ID" value="CAG7827561.1"/>
    <property type="molecule type" value="Genomic_DNA"/>
</dbReference>
<evidence type="ECO:0000313" key="2">
    <source>
        <dbReference type="Proteomes" id="UP000708208"/>
    </source>
</evidence>
<comment type="caution">
    <text evidence="1">The sequence shown here is derived from an EMBL/GenBank/DDBJ whole genome shotgun (WGS) entry which is preliminary data.</text>
</comment>
<gene>
    <name evidence="1" type="ORF">AFUS01_LOCUS37542</name>
</gene>